<feature type="region of interest" description="Disordered" evidence="1">
    <location>
        <begin position="150"/>
        <end position="170"/>
    </location>
</feature>
<name>A0A1Y0IA91_9GAMM</name>
<gene>
    <name evidence="2" type="ORF">OLMES_2250</name>
</gene>
<evidence type="ECO:0000313" key="3">
    <source>
        <dbReference type="Proteomes" id="UP000196027"/>
    </source>
</evidence>
<evidence type="ECO:0008006" key="4">
    <source>
        <dbReference type="Google" id="ProtNLM"/>
    </source>
</evidence>
<protein>
    <recommendedName>
        <fullName evidence="4">DUF4124 domain-containing protein</fullName>
    </recommendedName>
</protein>
<dbReference type="Proteomes" id="UP000196027">
    <property type="component" value="Chromosome"/>
</dbReference>
<feature type="region of interest" description="Disordered" evidence="1">
    <location>
        <begin position="33"/>
        <end position="105"/>
    </location>
</feature>
<dbReference type="KEGG" id="ome:OLMES_2250"/>
<accession>A0A1Y0IA91</accession>
<evidence type="ECO:0000313" key="2">
    <source>
        <dbReference type="EMBL" id="ARU56313.1"/>
    </source>
</evidence>
<dbReference type="EMBL" id="CP021425">
    <property type="protein sequence ID" value="ARU56313.1"/>
    <property type="molecule type" value="Genomic_DNA"/>
</dbReference>
<evidence type="ECO:0000256" key="1">
    <source>
        <dbReference type="SAM" id="MobiDB-lite"/>
    </source>
</evidence>
<dbReference type="AlphaFoldDB" id="A0A1Y0IA91"/>
<proteinExistence type="predicted"/>
<sequence length="370" mass="42018">MLSVSLPVNAAEKYRTWIDSDGNVQMQKIQEERNPFLPEGVTFEPEDVVRKNNNQAATGKSDAEVNSGESARTPSADPVKSDTIVNKPLPGLANPENTSSGDAPRIRSDLDITVVDESEFVDGDELARRGYIRDENEVPTYVWRDAEGRLQNSPYVPNPDQKQSNGSQASVSEELVTPAIQYFVVPGYDAVVAQGASHFSPDMLKVGDFVTFQKQCCESLDKEYIQSLSSEREILVEIDDRSNDFNFPSGQSRYELVKIDEAGLNTNPLVRMRTFDQKGLFYPTIIMLGRSFEPLRMIVYPKLDYHPETWNRYGYMESLFKVNYMNGEKYILVFSRRNEQIYNEAVPDKKGRQKQLALTDQGEFEFKLLK</sequence>
<reference evidence="2 3" key="1">
    <citation type="submission" date="2017-05" db="EMBL/GenBank/DDBJ databases">
        <title>Genomic insights into alkan degradation activity of Oleiphilus messinensis.</title>
        <authorList>
            <person name="Kozyavkin S.A."/>
            <person name="Slesarev A.I."/>
            <person name="Golyshin P.N."/>
            <person name="Korzhenkov A."/>
            <person name="Golyshina O.N."/>
            <person name="Toshchakov S.V."/>
        </authorList>
    </citation>
    <scope>NUCLEOTIDE SEQUENCE [LARGE SCALE GENOMIC DNA]</scope>
    <source>
        <strain evidence="2 3">ME102</strain>
    </source>
</reference>
<keyword evidence="3" id="KW-1185">Reference proteome</keyword>
<organism evidence="2 3">
    <name type="scientific">Oleiphilus messinensis</name>
    <dbReference type="NCBI Taxonomy" id="141451"/>
    <lineage>
        <taxon>Bacteria</taxon>
        <taxon>Pseudomonadati</taxon>
        <taxon>Pseudomonadota</taxon>
        <taxon>Gammaproteobacteria</taxon>
        <taxon>Oceanospirillales</taxon>
        <taxon>Oleiphilaceae</taxon>
        <taxon>Oleiphilus</taxon>
    </lineage>
</organism>